<organism evidence="3 4">
    <name type="scientific">Dyella psychrodurans</name>
    <dbReference type="NCBI Taxonomy" id="1927960"/>
    <lineage>
        <taxon>Bacteria</taxon>
        <taxon>Pseudomonadati</taxon>
        <taxon>Pseudomonadota</taxon>
        <taxon>Gammaproteobacteria</taxon>
        <taxon>Lysobacterales</taxon>
        <taxon>Rhodanobacteraceae</taxon>
        <taxon>Dyella</taxon>
    </lineage>
</organism>
<comment type="caution">
    <text evidence="3">The sequence shown here is derived from an EMBL/GenBank/DDBJ whole genome shotgun (WGS) entry which is preliminary data.</text>
</comment>
<accession>A0A370X2Q4</accession>
<dbReference type="InterPro" id="IPR054636">
    <property type="entry name" value="CydP"/>
</dbReference>
<sequence length="78" mass="8510">MESVAMQSPPTGSVSSSPPGRPLRRLSIELILIVLAKIAFFALIWWIVAAHYPRPDTRPAAIEHLLAPSTHSSPETKP</sequence>
<dbReference type="NCBIfam" id="NF045611">
    <property type="entry name" value="small_CydP"/>
    <property type="match status" value="1"/>
</dbReference>
<feature type="compositionally biased region" description="Low complexity" evidence="1">
    <location>
        <begin position="8"/>
        <end position="18"/>
    </location>
</feature>
<dbReference type="AlphaFoldDB" id="A0A370X2Q4"/>
<feature type="region of interest" description="Disordered" evidence="1">
    <location>
        <begin position="1"/>
        <end position="22"/>
    </location>
</feature>
<keyword evidence="2" id="KW-0472">Membrane</keyword>
<protein>
    <submittedName>
        <fullName evidence="3">Uncharacterized protein</fullName>
    </submittedName>
</protein>
<feature type="transmembrane region" description="Helical" evidence="2">
    <location>
        <begin position="26"/>
        <end position="48"/>
    </location>
</feature>
<keyword evidence="2" id="KW-1133">Transmembrane helix</keyword>
<dbReference type="Proteomes" id="UP000255334">
    <property type="component" value="Unassembled WGS sequence"/>
</dbReference>
<evidence type="ECO:0000313" key="3">
    <source>
        <dbReference type="EMBL" id="RDS82577.1"/>
    </source>
</evidence>
<name>A0A370X2Q4_9GAMM</name>
<keyword evidence="2" id="KW-0812">Transmembrane</keyword>
<reference evidence="3 4" key="1">
    <citation type="submission" date="2018-07" db="EMBL/GenBank/DDBJ databases">
        <title>Dyella monticola sp. nov. and Dyella psychrodurans sp. nov. isolated from monsoon evergreen broad-leaved forest soil of Dinghu Mountain, China.</title>
        <authorList>
            <person name="Gao Z."/>
            <person name="Qiu L."/>
        </authorList>
    </citation>
    <scope>NUCLEOTIDE SEQUENCE [LARGE SCALE GENOMIC DNA]</scope>
    <source>
        <strain evidence="3 4">4MSK11</strain>
    </source>
</reference>
<gene>
    <name evidence="3" type="ORF">DWU99_14335</name>
</gene>
<dbReference type="OrthoDB" id="5959639at2"/>
<evidence type="ECO:0000256" key="2">
    <source>
        <dbReference type="SAM" id="Phobius"/>
    </source>
</evidence>
<proteinExistence type="predicted"/>
<evidence type="ECO:0000256" key="1">
    <source>
        <dbReference type="SAM" id="MobiDB-lite"/>
    </source>
</evidence>
<dbReference type="EMBL" id="QRBF01000005">
    <property type="protein sequence ID" value="RDS82577.1"/>
    <property type="molecule type" value="Genomic_DNA"/>
</dbReference>
<evidence type="ECO:0000313" key="4">
    <source>
        <dbReference type="Proteomes" id="UP000255334"/>
    </source>
</evidence>
<keyword evidence="4" id="KW-1185">Reference proteome</keyword>